<keyword evidence="4" id="KW-0800">Toxin</keyword>
<dbReference type="Pfam" id="PF00321">
    <property type="entry name" value="Thionin"/>
    <property type="match status" value="1"/>
</dbReference>
<dbReference type="Gene3D" id="3.30.1350.10">
    <property type="entry name" value="Thionin-like"/>
    <property type="match status" value="1"/>
</dbReference>
<dbReference type="PANTHER" id="PTHR33920">
    <property type="entry name" value="THIONIN-2.1-RELATED"/>
    <property type="match status" value="1"/>
</dbReference>
<evidence type="ECO:0000256" key="6">
    <source>
        <dbReference type="ARBA" id="ARBA00022821"/>
    </source>
</evidence>
<dbReference type="InterPro" id="IPR036391">
    <property type="entry name" value="Thionin-like_sf"/>
</dbReference>
<comment type="function">
    <text evidence="1">Thionins are small plant proteins which are toxic to animal cells. They seem to exert their toxic effect at the level of the cell membrane. Their precise function is not known.</text>
</comment>
<dbReference type="SUPFAM" id="SSF57429">
    <property type="entry name" value="Crambin-like"/>
    <property type="match status" value="1"/>
</dbReference>
<name>A0A835B1T5_9POAL</name>
<gene>
    <name evidence="10" type="ORF">HU200_044960</name>
</gene>
<evidence type="ECO:0000256" key="5">
    <source>
        <dbReference type="ARBA" id="ARBA00022729"/>
    </source>
</evidence>
<keyword evidence="3" id="KW-0964">Secreted</keyword>
<evidence type="ECO:0000256" key="9">
    <source>
        <dbReference type="SAM" id="SignalP"/>
    </source>
</evidence>
<proteinExistence type="inferred from homology"/>
<dbReference type="PROSITE" id="PS00271">
    <property type="entry name" value="THIONIN"/>
    <property type="match status" value="1"/>
</dbReference>
<dbReference type="PRINTS" id="PR00287">
    <property type="entry name" value="THIONIN"/>
</dbReference>
<dbReference type="InterPro" id="IPR001010">
    <property type="entry name" value="Thionin"/>
</dbReference>
<dbReference type="AlphaFoldDB" id="A0A835B1T5"/>
<reference evidence="10" key="1">
    <citation type="submission" date="2020-07" db="EMBL/GenBank/DDBJ databases">
        <title>Genome sequence and genetic diversity analysis of an under-domesticated orphan crop, white fonio (Digitaria exilis).</title>
        <authorList>
            <person name="Bennetzen J.L."/>
            <person name="Chen S."/>
            <person name="Ma X."/>
            <person name="Wang X."/>
            <person name="Yssel A.E.J."/>
            <person name="Chaluvadi S.R."/>
            <person name="Johnson M."/>
            <person name="Gangashetty P."/>
            <person name="Hamidou F."/>
            <person name="Sanogo M.D."/>
            <person name="Zwaenepoel A."/>
            <person name="Wallace J."/>
            <person name="Van De Peer Y."/>
            <person name="Van Deynze A."/>
        </authorList>
    </citation>
    <scope>NUCLEOTIDE SEQUENCE</scope>
    <source>
        <tissue evidence="10">Leaves</tissue>
    </source>
</reference>
<comment type="similarity">
    <text evidence="8">Belongs to the plant thionin (TC 1.C.44) family. 4 C-C subfamily.</text>
</comment>
<organism evidence="10 11">
    <name type="scientific">Digitaria exilis</name>
    <dbReference type="NCBI Taxonomy" id="1010633"/>
    <lineage>
        <taxon>Eukaryota</taxon>
        <taxon>Viridiplantae</taxon>
        <taxon>Streptophyta</taxon>
        <taxon>Embryophyta</taxon>
        <taxon>Tracheophyta</taxon>
        <taxon>Spermatophyta</taxon>
        <taxon>Magnoliopsida</taxon>
        <taxon>Liliopsida</taxon>
        <taxon>Poales</taxon>
        <taxon>Poaceae</taxon>
        <taxon>PACMAD clade</taxon>
        <taxon>Panicoideae</taxon>
        <taxon>Panicodae</taxon>
        <taxon>Paniceae</taxon>
        <taxon>Anthephorinae</taxon>
        <taxon>Digitaria</taxon>
    </lineage>
</organism>
<evidence type="ECO:0000256" key="1">
    <source>
        <dbReference type="ARBA" id="ARBA00002847"/>
    </source>
</evidence>
<keyword evidence="5 9" id="KW-0732">Signal</keyword>
<keyword evidence="6" id="KW-0611">Plant defense</keyword>
<evidence type="ECO:0000256" key="7">
    <source>
        <dbReference type="ARBA" id="ARBA00023157"/>
    </source>
</evidence>
<feature type="signal peptide" evidence="9">
    <location>
        <begin position="1"/>
        <end position="27"/>
    </location>
</feature>
<evidence type="ECO:0000313" key="10">
    <source>
        <dbReference type="EMBL" id="KAF8683102.1"/>
    </source>
</evidence>
<dbReference type="GO" id="GO:0006952">
    <property type="term" value="P:defense response"/>
    <property type="evidence" value="ECO:0007669"/>
    <property type="project" value="UniProtKB-KW"/>
</dbReference>
<comment type="caution">
    <text evidence="10">The sequence shown here is derived from an EMBL/GenBank/DDBJ whole genome shotgun (WGS) entry which is preliminary data.</text>
</comment>
<sequence length="148" mass="16228">MEAAGKGFKSFIAVVLVLSLLPGQIQVEAKSCCPSMYARNVYNACRVRGNPQSVCAKMSGCKIVQGKCDDPYYNSLHSDSDEANALEFCKLGCAASVCDNIQAVFRFTKNYFSNKFFLFIPLTKHAFQCTIHLGKVLSTCNLNTAECV</sequence>
<dbReference type="EMBL" id="JACEFO010002103">
    <property type="protein sequence ID" value="KAF8683102.1"/>
    <property type="molecule type" value="Genomic_DNA"/>
</dbReference>
<evidence type="ECO:0000313" key="11">
    <source>
        <dbReference type="Proteomes" id="UP000636709"/>
    </source>
</evidence>
<dbReference type="GO" id="GO:0005576">
    <property type="term" value="C:extracellular region"/>
    <property type="evidence" value="ECO:0007669"/>
    <property type="project" value="UniProtKB-SubCell"/>
</dbReference>
<evidence type="ECO:0000256" key="8">
    <source>
        <dbReference type="ARBA" id="ARBA00043965"/>
    </source>
</evidence>
<comment type="subcellular location">
    <subcellularLocation>
        <location evidence="2">Secreted</location>
    </subcellularLocation>
</comment>
<dbReference type="GO" id="GO:0090729">
    <property type="term" value="F:toxin activity"/>
    <property type="evidence" value="ECO:0007669"/>
    <property type="project" value="UniProtKB-KW"/>
</dbReference>
<keyword evidence="11" id="KW-1185">Reference proteome</keyword>
<dbReference type="FunFam" id="3.30.1350.10:FF:000001">
    <property type="entry name" value="Hellethionin-D"/>
    <property type="match status" value="1"/>
</dbReference>
<accession>A0A835B1T5</accession>
<evidence type="ECO:0008006" key="12">
    <source>
        <dbReference type="Google" id="ProtNLM"/>
    </source>
</evidence>
<keyword evidence="7" id="KW-1015">Disulfide bond</keyword>
<evidence type="ECO:0000256" key="3">
    <source>
        <dbReference type="ARBA" id="ARBA00022525"/>
    </source>
</evidence>
<dbReference type="Proteomes" id="UP000636709">
    <property type="component" value="Unassembled WGS sequence"/>
</dbReference>
<evidence type="ECO:0000256" key="4">
    <source>
        <dbReference type="ARBA" id="ARBA00022656"/>
    </source>
</evidence>
<dbReference type="PANTHER" id="PTHR33920:SF2">
    <property type="entry name" value="THIONIN-2.1-RELATED"/>
    <property type="match status" value="1"/>
</dbReference>
<dbReference type="OrthoDB" id="1094916at2759"/>
<feature type="chain" id="PRO_5032870709" description="Acidic protein" evidence="9">
    <location>
        <begin position="28"/>
        <end position="148"/>
    </location>
</feature>
<evidence type="ECO:0000256" key="2">
    <source>
        <dbReference type="ARBA" id="ARBA00004613"/>
    </source>
</evidence>
<protein>
    <recommendedName>
        <fullName evidence="12">Acidic protein</fullName>
    </recommendedName>
</protein>